<evidence type="ECO:0008006" key="5">
    <source>
        <dbReference type="Google" id="ProtNLM"/>
    </source>
</evidence>
<dbReference type="SUPFAM" id="SSF46785">
    <property type="entry name" value="Winged helix' DNA-binding domain"/>
    <property type="match status" value="1"/>
</dbReference>
<keyword evidence="4" id="KW-1185">Reference proteome</keyword>
<dbReference type="InterPro" id="IPR036390">
    <property type="entry name" value="WH_DNA-bd_sf"/>
</dbReference>
<proteinExistence type="predicted"/>
<keyword evidence="2" id="KW-0342">GTP-binding</keyword>
<evidence type="ECO:0000313" key="3">
    <source>
        <dbReference type="EMBL" id="UYP47876.1"/>
    </source>
</evidence>
<dbReference type="EMBL" id="CP104013">
    <property type="protein sequence ID" value="UYP47876.1"/>
    <property type="molecule type" value="Genomic_DNA"/>
</dbReference>
<dbReference type="InterPro" id="IPR006762">
    <property type="entry name" value="Gtr1_RagA"/>
</dbReference>
<protein>
    <recommendedName>
        <fullName evidence="5">GTP-binding protein</fullName>
    </recommendedName>
</protein>
<dbReference type="Gene3D" id="3.40.50.300">
    <property type="entry name" value="P-loop containing nucleotide triphosphate hydrolases"/>
    <property type="match status" value="1"/>
</dbReference>
<sequence>MLLHSIKRKRSILSKKIVFVGPSGVGKSTIRKWLFEGESLFKLLENPIEPTYGFENYSYNLLQNLGVFDLAGQEQERWFSEDKNVFNDSDIILNILDSRHAPKITVDYIRKAIALQPVQSKQANIFFLIHKIDLIDEIQLLKIKDHIEAYKKEIKKNYKTDLNIYYTSIKPEHLYTTINAFVDVFRKSGLDNEGEMDTKLIQLNINLFNTLKTQKVLSLERLISNLETSKSTLQTLISSYETANFLRTKKMDKQTLVYLTEKGEVYYEQVLKSFLDLSNKDLASKKAAPVSEDQKFEPEKLIYGIMISDSNGKTLIVAETKKCSLRDALNKADNPQFDLELIPMFLNAMSKFAEEINVQDLSSFRVQGGNIKMSSLSKKNLTLTIFTHPDLDMEFVKEDFSIMFEDFMQNYEPYLASFMKTGNATKFLDFIPDAVDLIKSIVAKYLKITSDITPFDLNEAKGIYSKLNQVDENALSMESQLQIKSLKVKLLETILAEDAQGFSLIEKDVLQFI</sequence>
<organism evidence="3 4">
    <name type="scientific">Candidatus Lokiarchaeum ossiferum</name>
    <dbReference type="NCBI Taxonomy" id="2951803"/>
    <lineage>
        <taxon>Archaea</taxon>
        <taxon>Promethearchaeati</taxon>
        <taxon>Promethearchaeota</taxon>
        <taxon>Promethearchaeia</taxon>
        <taxon>Promethearchaeales</taxon>
        <taxon>Promethearchaeaceae</taxon>
        <taxon>Candidatus Lokiarchaeum</taxon>
    </lineage>
</organism>
<evidence type="ECO:0000256" key="1">
    <source>
        <dbReference type="ARBA" id="ARBA00022741"/>
    </source>
</evidence>
<gene>
    <name evidence="3" type="ORF">NEF87_004161</name>
</gene>
<name>A0ABY6HWH0_9ARCH</name>
<dbReference type="InterPro" id="IPR027417">
    <property type="entry name" value="P-loop_NTPase"/>
</dbReference>
<dbReference type="Pfam" id="PF04670">
    <property type="entry name" value="Gtr1_RagA"/>
    <property type="match status" value="1"/>
</dbReference>
<keyword evidence="1" id="KW-0547">Nucleotide-binding</keyword>
<reference evidence="3" key="1">
    <citation type="submission" date="2022-09" db="EMBL/GenBank/DDBJ databases">
        <title>Actin cytoskeleton and complex cell architecture in an #Asgard archaeon.</title>
        <authorList>
            <person name="Ponce Toledo R.I."/>
            <person name="Schleper C."/>
            <person name="Rodrigues Oliveira T."/>
            <person name="Wollweber F."/>
            <person name="Xu J."/>
            <person name="Rittmann S."/>
            <person name="Klingl A."/>
            <person name="Pilhofer M."/>
        </authorList>
    </citation>
    <scope>NUCLEOTIDE SEQUENCE</scope>
    <source>
        <strain evidence="3">B-35</strain>
    </source>
</reference>
<evidence type="ECO:0000256" key="2">
    <source>
        <dbReference type="ARBA" id="ARBA00023134"/>
    </source>
</evidence>
<evidence type="ECO:0000313" key="4">
    <source>
        <dbReference type="Proteomes" id="UP001208689"/>
    </source>
</evidence>
<accession>A0ABY6HWH0</accession>
<dbReference type="Proteomes" id="UP001208689">
    <property type="component" value="Chromosome"/>
</dbReference>
<dbReference type="PANTHER" id="PTHR11259">
    <property type="entry name" value="RAS-RELATED GTP BINDING RAG/GTR YEAST"/>
    <property type="match status" value="1"/>
</dbReference>
<dbReference type="Gene3D" id="1.10.10.10">
    <property type="entry name" value="Winged helix-like DNA-binding domain superfamily/Winged helix DNA-binding domain"/>
    <property type="match status" value="1"/>
</dbReference>
<dbReference type="InterPro" id="IPR036388">
    <property type="entry name" value="WH-like_DNA-bd_sf"/>
</dbReference>
<dbReference type="SUPFAM" id="SSF52540">
    <property type="entry name" value="P-loop containing nucleoside triphosphate hydrolases"/>
    <property type="match status" value="1"/>
</dbReference>